<proteinExistence type="predicted"/>
<dbReference type="GO" id="GO:0005576">
    <property type="term" value="C:extracellular region"/>
    <property type="evidence" value="ECO:0007669"/>
    <property type="project" value="UniProtKB-SubCell"/>
</dbReference>
<dbReference type="Pfam" id="PF20147">
    <property type="entry name" value="Crinkler"/>
    <property type="match status" value="1"/>
</dbReference>
<evidence type="ECO:0000256" key="2">
    <source>
        <dbReference type="ARBA" id="ARBA00004613"/>
    </source>
</evidence>
<evidence type="ECO:0000259" key="4">
    <source>
        <dbReference type="Pfam" id="PF20147"/>
    </source>
</evidence>
<feature type="non-terminal residue" evidence="5">
    <location>
        <position position="350"/>
    </location>
</feature>
<dbReference type="EMBL" id="CAJVPV010016442">
    <property type="protein sequence ID" value="CAG8698189.1"/>
    <property type="molecule type" value="Genomic_DNA"/>
</dbReference>
<dbReference type="AlphaFoldDB" id="A0A9N9HNU4"/>
<evidence type="ECO:0000256" key="3">
    <source>
        <dbReference type="ARBA" id="ARBA00022525"/>
    </source>
</evidence>
<sequence length="350" mass="39968">FGDPETSAFPVNYDENLTIGELKNVIFGKVGVFYNVKAKDLTIYKVNIDLNSDNPQRTALSDQNADIEKDLNGQVLLPTRKVKEIFTEFSHDHIHIIVGVPEFSATSASIFDYSQLKRQNVTLSKISQKNLDELLNHLHFRQDVVNITVALTKNFDRPFVWDEQNEDQHAEDQKDETDEVIQRGYMSYLNENVSISSKYVWYNSKLKKDLLNVNYAALPYSISGTTDVLVMDRHFVGALNFRSGIRAGFKLKKNIQESDTTQAIAELIATNIISNHAVFIVLTDLNNTWMFYWLTDDRKVMMSSTDSLNALNIIESALSGTSKITANFPIGMRSNYFRHMENTTRKSIRE</sequence>
<keyword evidence="3" id="KW-0964">Secreted</keyword>
<evidence type="ECO:0000313" key="5">
    <source>
        <dbReference type="EMBL" id="CAG8698189.1"/>
    </source>
</evidence>
<dbReference type="OrthoDB" id="2435285at2759"/>
<feature type="domain" description="Crinkler effector protein N-terminal" evidence="4">
    <location>
        <begin position="2"/>
        <end position="98"/>
    </location>
</feature>
<organism evidence="5 6">
    <name type="scientific">Acaulospora morrowiae</name>
    <dbReference type="NCBI Taxonomy" id="94023"/>
    <lineage>
        <taxon>Eukaryota</taxon>
        <taxon>Fungi</taxon>
        <taxon>Fungi incertae sedis</taxon>
        <taxon>Mucoromycota</taxon>
        <taxon>Glomeromycotina</taxon>
        <taxon>Glomeromycetes</taxon>
        <taxon>Diversisporales</taxon>
        <taxon>Acaulosporaceae</taxon>
        <taxon>Acaulospora</taxon>
    </lineage>
</organism>
<comment type="caution">
    <text evidence="5">The sequence shown here is derived from an EMBL/GenBank/DDBJ whole genome shotgun (WGS) entry which is preliminary data.</text>
</comment>
<reference evidence="5" key="1">
    <citation type="submission" date="2021-06" db="EMBL/GenBank/DDBJ databases">
        <authorList>
            <person name="Kallberg Y."/>
            <person name="Tangrot J."/>
            <person name="Rosling A."/>
        </authorList>
    </citation>
    <scope>NUCLEOTIDE SEQUENCE</scope>
    <source>
        <strain evidence="5">CL551</strain>
    </source>
</reference>
<dbReference type="GO" id="GO:0043657">
    <property type="term" value="C:host cell"/>
    <property type="evidence" value="ECO:0007669"/>
    <property type="project" value="UniProtKB-SubCell"/>
</dbReference>
<protein>
    <submittedName>
        <fullName evidence="5">7875_t:CDS:1</fullName>
    </submittedName>
</protein>
<gene>
    <name evidence="5" type="ORF">AMORRO_LOCUS11966</name>
</gene>
<accession>A0A9N9HNU4</accession>
<dbReference type="InterPro" id="IPR045379">
    <property type="entry name" value="Crinkler_N"/>
</dbReference>
<name>A0A9N9HNU4_9GLOM</name>
<dbReference type="Proteomes" id="UP000789342">
    <property type="component" value="Unassembled WGS sequence"/>
</dbReference>
<evidence type="ECO:0000256" key="1">
    <source>
        <dbReference type="ARBA" id="ARBA00004340"/>
    </source>
</evidence>
<comment type="subcellular location">
    <subcellularLocation>
        <location evidence="1">Host cell</location>
    </subcellularLocation>
    <subcellularLocation>
        <location evidence="2">Secreted</location>
    </subcellularLocation>
</comment>
<evidence type="ECO:0000313" key="6">
    <source>
        <dbReference type="Proteomes" id="UP000789342"/>
    </source>
</evidence>
<keyword evidence="6" id="KW-1185">Reference proteome</keyword>